<name>A0A0P6W5F8_9HYPH</name>
<dbReference type="AlphaFoldDB" id="A0A0P6W5F8"/>
<comment type="caution">
    <text evidence="2">The sequence shown here is derived from an EMBL/GenBank/DDBJ whole genome shotgun (WGS) entry which is preliminary data.</text>
</comment>
<sequence>MRHHSVLAWLQLPSKATTPSMPLSAAAWSATGLPSLSTTARSRPGGKASVSTEPRCITAQRFTSTSRPTALDRLGQDSPTLKMPPTKCRTASRAEPSVTSCSCGCCRMASLTRVSTGSTKSQTHKAAGLPQCGQDSGAAAGKAGVSVMGSISVRRSVYPVVRPAARAE</sequence>
<accession>A0A0P6W5F8</accession>
<reference evidence="2 3" key="1">
    <citation type="submission" date="2015-09" db="EMBL/GenBank/DDBJ databases">
        <authorList>
            <person name="Jackson K.R."/>
            <person name="Lunt B.L."/>
            <person name="Fisher J.N.B."/>
            <person name="Gardner A.V."/>
            <person name="Bailey M.E."/>
            <person name="Deus L.M."/>
            <person name="Earl A.S."/>
            <person name="Gibby P.D."/>
            <person name="Hartmann K.A."/>
            <person name="Liu J.E."/>
            <person name="Manci A.M."/>
            <person name="Nielsen D.A."/>
            <person name="Solomon M.B."/>
            <person name="Breakwell D.P."/>
            <person name="Burnett S.H."/>
            <person name="Grose J.H."/>
        </authorList>
    </citation>
    <scope>NUCLEOTIDE SEQUENCE [LARGE SCALE GENOMIC DNA]</scope>
    <source>
        <strain evidence="2 3">16</strain>
    </source>
</reference>
<protein>
    <submittedName>
        <fullName evidence="2">Uncharacterized protein</fullName>
    </submittedName>
</protein>
<feature type="region of interest" description="Disordered" evidence="1">
    <location>
        <begin position="63"/>
        <end position="89"/>
    </location>
</feature>
<proteinExistence type="predicted"/>
<dbReference type="STRING" id="665126.ABB55_16780"/>
<dbReference type="EMBL" id="LJYW01000001">
    <property type="protein sequence ID" value="KPL53663.1"/>
    <property type="molecule type" value="Genomic_DNA"/>
</dbReference>
<evidence type="ECO:0000313" key="2">
    <source>
        <dbReference type="EMBL" id="KPL53663.1"/>
    </source>
</evidence>
<reference evidence="2 3" key="2">
    <citation type="submission" date="2015-10" db="EMBL/GenBank/DDBJ databases">
        <title>Draft Genome Sequence of Prosthecomicrobium hirschii ATCC 27832.</title>
        <authorList>
            <person name="Daniel J."/>
            <person name="Givan S.A."/>
            <person name="Brun Y.V."/>
            <person name="Brown P.J."/>
        </authorList>
    </citation>
    <scope>NUCLEOTIDE SEQUENCE [LARGE SCALE GENOMIC DNA]</scope>
    <source>
        <strain evidence="2 3">16</strain>
    </source>
</reference>
<gene>
    <name evidence="2" type="ORF">ABB55_16780</name>
</gene>
<dbReference type="Proteomes" id="UP000048984">
    <property type="component" value="Unassembled WGS sequence"/>
</dbReference>
<evidence type="ECO:0000313" key="3">
    <source>
        <dbReference type="Proteomes" id="UP000048984"/>
    </source>
</evidence>
<evidence type="ECO:0000256" key="1">
    <source>
        <dbReference type="SAM" id="MobiDB-lite"/>
    </source>
</evidence>
<organism evidence="2 3">
    <name type="scientific">Prosthecodimorpha hirschii</name>
    <dbReference type="NCBI Taxonomy" id="665126"/>
    <lineage>
        <taxon>Bacteria</taxon>
        <taxon>Pseudomonadati</taxon>
        <taxon>Pseudomonadota</taxon>
        <taxon>Alphaproteobacteria</taxon>
        <taxon>Hyphomicrobiales</taxon>
        <taxon>Ancalomicrobiaceae</taxon>
        <taxon>Prosthecodimorpha</taxon>
    </lineage>
</organism>
<keyword evidence="3" id="KW-1185">Reference proteome</keyword>